<keyword evidence="7" id="KW-0732">Signal</keyword>
<evidence type="ECO:0000256" key="7">
    <source>
        <dbReference type="SAM" id="SignalP"/>
    </source>
</evidence>
<comment type="catalytic activity">
    <reaction evidence="1">
        <text>a 1,2-diacyl-sn-glycero-3-phosphocholine + H2O = a 1,2-diacyl-sn-glycero-3-phosphate + choline + H(+)</text>
        <dbReference type="Rhea" id="RHEA:14445"/>
        <dbReference type="ChEBI" id="CHEBI:15354"/>
        <dbReference type="ChEBI" id="CHEBI:15377"/>
        <dbReference type="ChEBI" id="CHEBI:15378"/>
        <dbReference type="ChEBI" id="CHEBI:57643"/>
        <dbReference type="ChEBI" id="CHEBI:58608"/>
        <dbReference type="EC" id="3.1.4.4"/>
    </reaction>
</comment>
<gene>
    <name evidence="9" type="ORF">ACFPM3_21440</name>
</gene>
<dbReference type="EC" id="3.1.4.4" evidence="3"/>
<evidence type="ECO:0000256" key="4">
    <source>
        <dbReference type="ARBA" id="ARBA00022801"/>
    </source>
</evidence>
<comment type="caution">
    <text evidence="9">The sequence shown here is derived from an EMBL/GenBank/DDBJ whole genome shotgun (WGS) entry which is preliminary data.</text>
</comment>
<dbReference type="InterPro" id="IPR025202">
    <property type="entry name" value="PLD-like_dom"/>
</dbReference>
<evidence type="ECO:0000256" key="3">
    <source>
        <dbReference type="ARBA" id="ARBA00012027"/>
    </source>
</evidence>
<feature type="domain" description="PLD phosphodiesterase" evidence="8">
    <location>
        <begin position="332"/>
        <end position="367"/>
    </location>
</feature>
<keyword evidence="6" id="KW-0443">Lipid metabolism</keyword>
<reference evidence="10" key="1">
    <citation type="journal article" date="2019" name="Int. J. Syst. Evol. Microbiol.">
        <title>The Global Catalogue of Microorganisms (GCM) 10K type strain sequencing project: providing services to taxonomists for standard genome sequencing and annotation.</title>
        <authorList>
            <consortium name="The Broad Institute Genomics Platform"/>
            <consortium name="The Broad Institute Genome Sequencing Center for Infectious Disease"/>
            <person name="Wu L."/>
            <person name="Ma J."/>
        </authorList>
    </citation>
    <scope>NUCLEOTIDE SEQUENCE [LARGE SCALE GENOMIC DNA]</scope>
    <source>
        <strain evidence="10">CGMCC 4.1648</strain>
    </source>
</reference>
<sequence>MRRRATWLLGIIAAAGLAAATTAPAGAEAGTVTTSAVFNDPAGDTAAQSRIRDHVVDLIGRAPAGSEISVAMYTFTEDPVSLALIAAKDRGVRVRVILDHTSVTMTGGEYDRLATGLGTDRTQPSWVYACPAGRGCIGTRKLPNDSDGAINHNKFFLFSSTGGADKVAVQTSANMTNTQRTDLFNNAVTIVDSGLYDIYRGYFTDLLSYGTSATGLSHYYRMPTSTTGPYKTYFFPREESAWTTYDNDASTDTVKLVLDNVGCAGGTRVGVAANLFTRDEVAAKLVELQQAGCTVTLAHDAAPGSMGSAVANVLAGRLAAQEGCYESRETGKPVGLHSKYVLVEGTYNGVAGRKLVFTGSHNLTYPALRANDETLLKIDDPALYDAFKADHDRLMSYCAGS</sequence>
<feature type="signal peptide" evidence="7">
    <location>
        <begin position="1"/>
        <end position="25"/>
    </location>
</feature>
<dbReference type="InterPro" id="IPR051406">
    <property type="entry name" value="PLD_domain"/>
</dbReference>
<dbReference type="Proteomes" id="UP001595829">
    <property type="component" value="Unassembled WGS sequence"/>
</dbReference>
<evidence type="ECO:0000256" key="5">
    <source>
        <dbReference type="ARBA" id="ARBA00022963"/>
    </source>
</evidence>
<proteinExistence type="inferred from homology"/>
<dbReference type="PANTHER" id="PTHR43856:SF1">
    <property type="entry name" value="MITOCHONDRIAL CARDIOLIPIN HYDROLASE"/>
    <property type="match status" value="1"/>
</dbReference>
<dbReference type="Gene3D" id="3.30.870.10">
    <property type="entry name" value="Endonuclease Chain A"/>
    <property type="match status" value="2"/>
</dbReference>
<accession>A0ABV9XJ21</accession>
<dbReference type="SMART" id="SM00155">
    <property type="entry name" value="PLDc"/>
    <property type="match status" value="2"/>
</dbReference>
<organism evidence="9 10">
    <name type="scientific">Streptomyces coeruleoprunus</name>
    <dbReference type="NCBI Taxonomy" id="285563"/>
    <lineage>
        <taxon>Bacteria</taxon>
        <taxon>Bacillati</taxon>
        <taxon>Actinomycetota</taxon>
        <taxon>Actinomycetes</taxon>
        <taxon>Kitasatosporales</taxon>
        <taxon>Streptomycetaceae</taxon>
        <taxon>Streptomyces</taxon>
    </lineage>
</organism>
<evidence type="ECO:0000256" key="1">
    <source>
        <dbReference type="ARBA" id="ARBA00000798"/>
    </source>
</evidence>
<dbReference type="SUPFAM" id="SSF56024">
    <property type="entry name" value="Phospholipase D/nuclease"/>
    <property type="match status" value="2"/>
</dbReference>
<keyword evidence="10" id="KW-1185">Reference proteome</keyword>
<name>A0ABV9XJ21_9ACTN</name>
<keyword evidence="4" id="KW-0378">Hydrolase</keyword>
<evidence type="ECO:0000256" key="6">
    <source>
        <dbReference type="ARBA" id="ARBA00023098"/>
    </source>
</evidence>
<evidence type="ECO:0000313" key="10">
    <source>
        <dbReference type="Proteomes" id="UP001595829"/>
    </source>
</evidence>
<dbReference type="PANTHER" id="PTHR43856">
    <property type="entry name" value="CARDIOLIPIN HYDROLASE"/>
    <property type="match status" value="1"/>
</dbReference>
<evidence type="ECO:0000256" key="2">
    <source>
        <dbReference type="ARBA" id="ARBA00008664"/>
    </source>
</evidence>
<protein>
    <recommendedName>
        <fullName evidence="3">phospholipase D</fullName>
        <ecNumber evidence="3">3.1.4.4</ecNumber>
    </recommendedName>
</protein>
<dbReference type="EMBL" id="JBHSJD010000017">
    <property type="protein sequence ID" value="MFC5024693.1"/>
    <property type="molecule type" value="Genomic_DNA"/>
</dbReference>
<dbReference type="RefSeq" id="WP_345691318.1">
    <property type="nucleotide sequence ID" value="NZ_BAABIT010000001.1"/>
</dbReference>
<dbReference type="InterPro" id="IPR001736">
    <property type="entry name" value="PLipase_D/transphosphatidylase"/>
</dbReference>
<evidence type="ECO:0000259" key="8">
    <source>
        <dbReference type="SMART" id="SM00155"/>
    </source>
</evidence>
<feature type="domain" description="PLD phosphodiesterase" evidence="8">
    <location>
        <begin position="147"/>
        <end position="179"/>
    </location>
</feature>
<comment type="similarity">
    <text evidence="2">Belongs to the phospholipase D family.</text>
</comment>
<feature type="chain" id="PRO_5046517416" description="phospholipase D" evidence="7">
    <location>
        <begin position="26"/>
        <end position="401"/>
    </location>
</feature>
<evidence type="ECO:0000313" key="9">
    <source>
        <dbReference type="EMBL" id="MFC5024693.1"/>
    </source>
</evidence>
<keyword evidence="5" id="KW-0442">Lipid degradation</keyword>
<dbReference type="Pfam" id="PF13091">
    <property type="entry name" value="PLDc_2"/>
    <property type="match status" value="2"/>
</dbReference>